<evidence type="ECO:0000256" key="2">
    <source>
        <dbReference type="SAM" id="Phobius"/>
    </source>
</evidence>
<dbReference type="Gene3D" id="2.60.120.740">
    <property type="match status" value="1"/>
</dbReference>
<keyword evidence="4" id="KW-1185">Reference proteome</keyword>
<gene>
    <name evidence="3" type="ORF">MSPICULIGERA_LOCUS3795</name>
</gene>
<feature type="region of interest" description="Disordered" evidence="1">
    <location>
        <begin position="139"/>
        <end position="221"/>
    </location>
</feature>
<organism evidence="3 4">
    <name type="scientific">Mesorhabditis spiculigera</name>
    <dbReference type="NCBI Taxonomy" id="96644"/>
    <lineage>
        <taxon>Eukaryota</taxon>
        <taxon>Metazoa</taxon>
        <taxon>Ecdysozoa</taxon>
        <taxon>Nematoda</taxon>
        <taxon>Chromadorea</taxon>
        <taxon>Rhabditida</taxon>
        <taxon>Rhabditina</taxon>
        <taxon>Rhabditomorpha</taxon>
        <taxon>Rhabditoidea</taxon>
        <taxon>Rhabditidae</taxon>
        <taxon>Mesorhabditinae</taxon>
        <taxon>Mesorhabditis</taxon>
    </lineage>
</organism>
<feature type="non-terminal residue" evidence="3">
    <location>
        <position position="1"/>
    </location>
</feature>
<reference evidence="3" key="1">
    <citation type="submission" date="2023-06" db="EMBL/GenBank/DDBJ databases">
        <authorList>
            <person name="Delattre M."/>
        </authorList>
    </citation>
    <scope>NUCLEOTIDE SEQUENCE</scope>
    <source>
        <strain evidence="3">AF72</strain>
    </source>
</reference>
<dbReference type="InterPro" id="IPR043159">
    <property type="entry name" value="Lectin_gal-bd_sf"/>
</dbReference>
<protein>
    <recommendedName>
        <fullName evidence="5">SUEL-type lectin domain-containing protein</fullName>
    </recommendedName>
</protein>
<accession>A0AA36C9Y1</accession>
<sequence length="343" mass="38053">MSYKCRPVSFESASFCEGEQMAMQCREGRRMAIHAAEWTHGRETSTSTQPGTSSCSLSPGREAAVKGGCGRDVLSELLSCHGQPVCSMPLDEKRLGKTCGRPNALHVTFVCVNEEIFSEETLRGELQLSKHFKYLEGSGNGWEEEKPAQIEQKPPSQPQIPPKESKPKPEKLKKEAKEKPDEKREVLPREIAVEEHIEHSMRDQSSVPRGPSGPSFNEPPPPILLSDAEMRGQPLKEEEEEVPVEEENPNFVGVAHDVLMVAKFFGDHSQEALWVVGIGVALCVCLPLAVCLCFCRATQRDKNNGKIRYSIETSQLFAKGSQMLDGPSHLIDIGDLPEDTYIR</sequence>
<evidence type="ECO:0000256" key="1">
    <source>
        <dbReference type="SAM" id="MobiDB-lite"/>
    </source>
</evidence>
<name>A0AA36C9Y1_9BILA</name>
<dbReference type="Proteomes" id="UP001177023">
    <property type="component" value="Unassembled WGS sequence"/>
</dbReference>
<dbReference type="AlphaFoldDB" id="A0AA36C9Y1"/>
<evidence type="ECO:0000313" key="3">
    <source>
        <dbReference type="EMBL" id="CAJ0565137.1"/>
    </source>
</evidence>
<feature type="compositionally biased region" description="Basic and acidic residues" evidence="1">
    <location>
        <begin position="163"/>
        <end position="202"/>
    </location>
</feature>
<keyword evidence="2" id="KW-0472">Membrane</keyword>
<evidence type="ECO:0008006" key="5">
    <source>
        <dbReference type="Google" id="ProtNLM"/>
    </source>
</evidence>
<proteinExistence type="predicted"/>
<keyword evidence="2" id="KW-1133">Transmembrane helix</keyword>
<keyword evidence="2" id="KW-0812">Transmembrane</keyword>
<evidence type="ECO:0000313" key="4">
    <source>
        <dbReference type="Proteomes" id="UP001177023"/>
    </source>
</evidence>
<comment type="caution">
    <text evidence="3">The sequence shown here is derived from an EMBL/GenBank/DDBJ whole genome shotgun (WGS) entry which is preliminary data.</text>
</comment>
<feature type="transmembrane region" description="Helical" evidence="2">
    <location>
        <begin position="272"/>
        <end position="295"/>
    </location>
</feature>
<dbReference type="EMBL" id="CATQJA010000981">
    <property type="protein sequence ID" value="CAJ0565137.1"/>
    <property type="molecule type" value="Genomic_DNA"/>
</dbReference>